<dbReference type="Gene3D" id="1.25.40.10">
    <property type="entry name" value="Tetratricopeptide repeat domain"/>
    <property type="match status" value="1"/>
</dbReference>
<dbReference type="InterPro" id="IPR053137">
    <property type="entry name" value="NLR-like"/>
</dbReference>
<feature type="compositionally biased region" description="Basic and acidic residues" evidence="1">
    <location>
        <begin position="1"/>
        <end position="14"/>
    </location>
</feature>
<reference evidence="2" key="1">
    <citation type="submission" date="2023-02" db="EMBL/GenBank/DDBJ databases">
        <title>Colletotrichum kahawae CIFC_Que2 genome sequencing and assembly.</title>
        <authorList>
            <person name="Baroncelli R."/>
        </authorList>
    </citation>
    <scope>NUCLEOTIDE SEQUENCE</scope>
    <source>
        <strain evidence="2">CIFC_Que2</strain>
    </source>
</reference>
<evidence type="ECO:0000313" key="2">
    <source>
        <dbReference type="EMBL" id="KAK2755649.1"/>
    </source>
</evidence>
<dbReference type="PANTHER" id="PTHR46082:SF11">
    <property type="entry name" value="AAA+ ATPASE DOMAIN-CONTAINING PROTEIN-RELATED"/>
    <property type="match status" value="1"/>
</dbReference>
<name>A0AAE0D739_COLKA</name>
<keyword evidence="3" id="KW-1185">Reference proteome</keyword>
<comment type="caution">
    <text evidence="2">The sequence shown here is derived from an EMBL/GenBank/DDBJ whole genome shotgun (WGS) entry which is preliminary data.</text>
</comment>
<evidence type="ECO:0000256" key="1">
    <source>
        <dbReference type="SAM" id="MobiDB-lite"/>
    </source>
</evidence>
<dbReference type="AlphaFoldDB" id="A0AAE0D739"/>
<organism evidence="2 3">
    <name type="scientific">Colletotrichum kahawae</name>
    <name type="common">Coffee berry disease fungus</name>
    <dbReference type="NCBI Taxonomy" id="34407"/>
    <lineage>
        <taxon>Eukaryota</taxon>
        <taxon>Fungi</taxon>
        <taxon>Dikarya</taxon>
        <taxon>Ascomycota</taxon>
        <taxon>Pezizomycotina</taxon>
        <taxon>Sordariomycetes</taxon>
        <taxon>Hypocreomycetidae</taxon>
        <taxon>Glomerellales</taxon>
        <taxon>Glomerellaceae</taxon>
        <taxon>Colletotrichum</taxon>
        <taxon>Colletotrichum gloeosporioides species complex</taxon>
    </lineage>
</organism>
<accession>A0AAE0D739</accession>
<dbReference type="Pfam" id="PF13424">
    <property type="entry name" value="TPR_12"/>
    <property type="match status" value="1"/>
</dbReference>
<gene>
    <name evidence="2" type="ORF">CKAH01_17318</name>
</gene>
<evidence type="ECO:0000313" key="3">
    <source>
        <dbReference type="Proteomes" id="UP001281614"/>
    </source>
</evidence>
<feature type="region of interest" description="Disordered" evidence="1">
    <location>
        <begin position="1"/>
        <end position="21"/>
    </location>
</feature>
<dbReference type="EMBL" id="VYYT01000219">
    <property type="protein sequence ID" value="KAK2755649.1"/>
    <property type="molecule type" value="Genomic_DNA"/>
</dbReference>
<dbReference type="InterPro" id="IPR011990">
    <property type="entry name" value="TPR-like_helical_dom_sf"/>
</dbReference>
<dbReference type="Proteomes" id="UP001281614">
    <property type="component" value="Unassembled WGS sequence"/>
</dbReference>
<dbReference type="SUPFAM" id="SSF48452">
    <property type="entry name" value="TPR-like"/>
    <property type="match status" value="1"/>
</dbReference>
<sequence length="121" mass="13771">METRKKVLGEEHPDTLTSMGNLASTYRNQGRWKEAEELEAKELGICSRVLGEEHPDTLTSMANLAFTWKYQERWGDAIQLLQTCVRLRGNVIGVDHPDTTSSASALSDWELEFRETSHEFS</sequence>
<protein>
    <submittedName>
        <fullName evidence="2">Kinesin light chain</fullName>
    </submittedName>
</protein>
<proteinExistence type="predicted"/>
<dbReference type="PANTHER" id="PTHR46082">
    <property type="entry name" value="ATP/GTP-BINDING PROTEIN-RELATED"/>
    <property type="match status" value="1"/>
</dbReference>